<dbReference type="AlphaFoldDB" id="A0A5A7PLM3"/>
<keyword evidence="1" id="KW-0812">Transmembrane</keyword>
<proteinExistence type="predicted"/>
<keyword evidence="3" id="KW-1185">Reference proteome</keyword>
<comment type="caution">
    <text evidence="2">The sequence shown here is derived from an EMBL/GenBank/DDBJ whole genome shotgun (WGS) entry which is preliminary data.</text>
</comment>
<dbReference type="Proteomes" id="UP000325081">
    <property type="component" value="Unassembled WGS sequence"/>
</dbReference>
<dbReference type="PANTHER" id="PTHR36024">
    <property type="entry name" value="ANKYRIN REPEAT PROTEIN SKIP35"/>
    <property type="match status" value="1"/>
</dbReference>
<dbReference type="InterPro" id="IPR044956">
    <property type="entry name" value="SKIP35"/>
</dbReference>
<gene>
    <name evidence="2" type="ORF">STAS_09634</name>
</gene>
<keyword evidence="1" id="KW-0472">Membrane</keyword>
<keyword evidence="1" id="KW-1133">Transmembrane helix</keyword>
<evidence type="ECO:0000313" key="3">
    <source>
        <dbReference type="Proteomes" id="UP000325081"/>
    </source>
</evidence>
<dbReference type="EMBL" id="BKCP01004738">
    <property type="protein sequence ID" value="GER33502.1"/>
    <property type="molecule type" value="Genomic_DNA"/>
</dbReference>
<reference evidence="3" key="1">
    <citation type="journal article" date="2019" name="Curr. Biol.">
        <title>Genome Sequence of Striga asiatica Provides Insight into the Evolution of Plant Parasitism.</title>
        <authorList>
            <person name="Yoshida S."/>
            <person name="Kim S."/>
            <person name="Wafula E.K."/>
            <person name="Tanskanen J."/>
            <person name="Kim Y.M."/>
            <person name="Honaas L."/>
            <person name="Yang Z."/>
            <person name="Spallek T."/>
            <person name="Conn C.E."/>
            <person name="Ichihashi Y."/>
            <person name="Cheong K."/>
            <person name="Cui S."/>
            <person name="Der J.P."/>
            <person name="Gundlach H."/>
            <person name="Jiao Y."/>
            <person name="Hori C."/>
            <person name="Ishida J.K."/>
            <person name="Kasahara H."/>
            <person name="Kiba T."/>
            <person name="Kim M.S."/>
            <person name="Koo N."/>
            <person name="Laohavisit A."/>
            <person name="Lee Y.H."/>
            <person name="Lumba S."/>
            <person name="McCourt P."/>
            <person name="Mortimer J.C."/>
            <person name="Mutuku J.M."/>
            <person name="Nomura T."/>
            <person name="Sasaki-Sekimoto Y."/>
            <person name="Seto Y."/>
            <person name="Wang Y."/>
            <person name="Wakatake T."/>
            <person name="Sakakibara H."/>
            <person name="Demura T."/>
            <person name="Yamaguchi S."/>
            <person name="Yoneyama K."/>
            <person name="Manabe R.I."/>
            <person name="Nelson D.C."/>
            <person name="Schulman A.H."/>
            <person name="Timko M.P."/>
            <person name="dePamphilis C.W."/>
            <person name="Choi D."/>
            <person name="Shirasu K."/>
        </authorList>
    </citation>
    <scope>NUCLEOTIDE SEQUENCE [LARGE SCALE GENOMIC DNA]</scope>
    <source>
        <strain evidence="3">cv. UVA1</strain>
    </source>
</reference>
<feature type="transmembrane region" description="Helical" evidence="1">
    <location>
        <begin position="20"/>
        <end position="36"/>
    </location>
</feature>
<dbReference type="PANTHER" id="PTHR36024:SF1">
    <property type="entry name" value="OS11G0246900 PROTEIN"/>
    <property type="match status" value="1"/>
</dbReference>
<evidence type="ECO:0000313" key="2">
    <source>
        <dbReference type="EMBL" id="GER33502.1"/>
    </source>
</evidence>
<evidence type="ECO:0000256" key="1">
    <source>
        <dbReference type="SAM" id="Phobius"/>
    </source>
</evidence>
<name>A0A5A7PLM3_STRAF</name>
<sequence>MLCSTYANKNQVHSNASFVFNHYLFILLADYIFLTIKKKSEQRCDLVIFAGKKSEKIASGLLEPFIPRHVLAAVSIEILKAVGERSRGGSLDSVTFLLRFDFLVELAATYAVADGIAGDDGVEVASELRAFLRDFANQASATDRPLMSSAAWTPPFAQQAKYRSSRIYLYRRARTPSTWTRNKWQWVTMKDGSSQCMVKRTGFMSGYRGPTICEPRVFPECLPPQSTGPQVQNG</sequence>
<organism evidence="2 3">
    <name type="scientific">Striga asiatica</name>
    <name type="common">Asiatic witchweed</name>
    <name type="synonym">Buchnera asiatica</name>
    <dbReference type="NCBI Taxonomy" id="4170"/>
    <lineage>
        <taxon>Eukaryota</taxon>
        <taxon>Viridiplantae</taxon>
        <taxon>Streptophyta</taxon>
        <taxon>Embryophyta</taxon>
        <taxon>Tracheophyta</taxon>
        <taxon>Spermatophyta</taxon>
        <taxon>Magnoliopsida</taxon>
        <taxon>eudicotyledons</taxon>
        <taxon>Gunneridae</taxon>
        <taxon>Pentapetalae</taxon>
        <taxon>asterids</taxon>
        <taxon>lamiids</taxon>
        <taxon>Lamiales</taxon>
        <taxon>Orobanchaceae</taxon>
        <taxon>Buchnereae</taxon>
        <taxon>Striga</taxon>
    </lineage>
</organism>
<accession>A0A5A7PLM3</accession>
<protein>
    <submittedName>
        <fullName evidence="2">Ankyrin repeat family protein</fullName>
    </submittedName>
</protein>